<dbReference type="OrthoDB" id="4953at2759"/>
<dbReference type="FunFam" id="3.30.830.10:FF:000031">
    <property type="entry name" value="Putative zinc metalloprotease"/>
    <property type="match status" value="1"/>
</dbReference>
<accession>A0A1J1J1J6</accession>
<evidence type="ECO:0000313" key="4">
    <source>
        <dbReference type="Proteomes" id="UP000183832"/>
    </source>
</evidence>
<protein>
    <submittedName>
        <fullName evidence="3">CLUMA_CG017994, isoform A</fullName>
    </submittedName>
</protein>
<proteinExistence type="predicted"/>
<sequence length="1009" mass="114492">MSFKLLASTKVNDEIPVQKYVSTTTGIKVYLAQVNSPLTNAYLALATEADSDDGIPHTLEHLIFLGSEDYPFKGVLDLLANRCLANGTNAWTETDNTVYTLSCAGSEGLLRLLPVYLNHVLFPTLTKSAFITEVYSITENGEDNGAVYCEMQGRENSGESRGNLELLRNIFPNHGYSMETGGIMKNIRDSLTIEKIREYHAKFYQPENLAVIIAGQVNIDDIAKSIESIEKKILQKKSTFPEYEKPWQTPVKPLKETKDIKILFPSDEEECGLVYVGYHGPKATTEFETLTACYILMKYLCDTSVSPIQQSFIEIDDPFASRVSYNITENSTSLLFFSFENVPIDKIDFIYERLIQLLVDLANGVEKLDEQRLKTVFEKYILERLSSLENSPHDDITFHVLGDFLYADKVEDFQKRLNVTDIIAKLQDEKIDYWLNLLRKYFIDNHCVIVRTIPSISEKEKLSKEEADRLEARRKELGSDGLAKKGRELEEAMSENDKPPPLEMLTSLPIPSTDSIAFHQFDVIRKTDKNQKINLSQLPFYVEAYNLKSNFVYVTVAFDTSELPPELRSYLLLFLDLILESPVQINDELLPYEAVVSALEQDMISYETSLGLQSASRFGCGPFSNTVTFHMQVEVKKFEIAIGWMTHLWFHSVFTQDRVHIVASKLVNDIATAKRNGYDMAREISKAMYYKKNTNVNRNSVLSQYTFLTELVEGLKDKTQLEKVLNNLNELRGLLTPSLTVHVAANFEKITDLKTPLTPLIEKIEEMTKSTVDHLPVTFDYELMNKNGNLEKEFTGTIVGIGCVESGFLFCSSPGINKFMDEDLSAILLYLQYLSQLEGPMWKKIRKNSYGYNVVPKPNEGLIMFSLYRATNIYEAYKDAKVIIESQLEDGSEFDKTLLESARSSLIFEIIEHEKTVGDLVQQAMLNSFKCAPKNYNKILVDKVAGVTIEDLRRVGATHFSTMFKPGMSKVVIVCHPDKVETIKKQFEDFGHNLKQSSSLEASILNSCS</sequence>
<dbReference type="InterPro" id="IPR011765">
    <property type="entry name" value="Pept_M16_N"/>
</dbReference>
<feature type="domain" description="Peptidase M16 C-terminal" evidence="2">
    <location>
        <begin position="190"/>
        <end position="367"/>
    </location>
</feature>
<dbReference type="Gene3D" id="3.30.830.10">
    <property type="entry name" value="Metalloenzyme, LuxS/M16 peptidase-like"/>
    <property type="match status" value="4"/>
</dbReference>
<dbReference type="FunFam" id="3.30.830.10:FF:000015">
    <property type="entry name" value="Putative zinc metalloprotease"/>
    <property type="match status" value="1"/>
</dbReference>
<keyword evidence="4" id="KW-1185">Reference proteome</keyword>
<gene>
    <name evidence="3" type="ORF">CLUMA_CG017994</name>
</gene>
<name>A0A1J1J1J6_9DIPT</name>
<reference evidence="3 4" key="1">
    <citation type="submission" date="2015-04" db="EMBL/GenBank/DDBJ databases">
        <authorList>
            <person name="Syromyatnikov M.Y."/>
            <person name="Popov V.N."/>
        </authorList>
    </citation>
    <scope>NUCLEOTIDE SEQUENCE [LARGE SCALE GENOMIC DNA]</scope>
</reference>
<dbReference type="InterPro" id="IPR007863">
    <property type="entry name" value="Peptidase_M16_C"/>
</dbReference>
<dbReference type="Pfam" id="PF05193">
    <property type="entry name" value="Peptidase_M16_C"/>
    <property type="match status" value="1"/>
</dbReference>
<dbReference type="GO" id="GO:0006508">
    <property type="term" value="P:proteolysis"/>
    <property type="evidence" value="ECO:0007669"/>
    <property type="project" value="InterPro"/>
</dbReference>
<feature type="domain" description="Peptidase M16 N-terminal" evidence="1">
    <location>
        <begin position="48"/>
        <end position="139"/>
    </location>
</feature>
<organism evidence="3 4">
    <name type="scientific">Clunio marinus</name>
    <dbReference type="NCBI Taxonomy" id="568069"/>
    <lineage>
        <taxon>Eukaryota</taxon>
        <taxon>Metazoa</taxon>
        <taxon>Ecdysozoa</taxon>
        <taxon>Arthropoda</taxon>
        <taxon>Hexapoda</taxon>
        <taxon>Insecta</taxon>
        <taxon>Pterygota</taxon>
        <taxon>Neoptera</taxon>
        <taxon>Endopterygota</taxon>
        <taxon>Diptera</taxon>
        <taxon>Nematocera</taxon>
        <taxon>Chironomoidea</taxon>
        <taxon>Chironomidae</taxon>
        <taxon>Clunio</taxon>
    </lineage>
</organism>
<dbReference type="AlphaFoldDB" id="A0A1J1J1J6"/>
<evidence type="ECO:0000259" key="2">
    <source>
        <dbReference type="Pfam" id="PF05193"/>
    </source>
</evidence>
<evidence type="ECO:0000313" key="3">
    <source>
        <dbReference type="EMBL" id="CRL05318.1"/>
    </source>
</evidence>
<evidence type="ECO:0000259" key="1">
    <source>
        <dbReference type="Pfam" id="PF00675"/>
    </source>
</evidence>
<dbReference type="PANTHER" id="PTHR43016">
    <property type="entry name" value="PRESEQUENCE PROTEASE"/>
    <property type="match status" value="1"/>
</dbReference>
<dbReference type="InterPro" id="IPR011249">
    <property type="entry name" value="Metalloenz_LuxS/M16"/>
</dbReference>
<dbReference type="STRING" id="568069.A0A1J1J1J6"/>
<dbReference type="PANTHER" id="PTHR43016:SF16">
    <property type="entry name" value="METALLOPROTEASE, PUTATIVE (AFU_ORTHOLOGUE AFUA_4G07610)-RELATED"/>
    <property type="match status" value="1"/>
</dbReference>
<dbReference type="Proteomes" id="UP000183832">
    <property type="component" value="Unassembled WGS sequence"/>
</dbReference>
<dbReference type="SUPFAM" id="SSF63411">
    <property type="entry name" value="LuxS/MPP-like metallohydrolase"/>
    <property type="match status" value="4"/>
</dbReference>
<dbReference type="Pfam" id="PF00675">
    <property type="entry name" value="Peptidase_M16"/>
    <property type="match status" value="1"/>
</dbReference>
<dbReference type="GO" id="GO:0046872">
    <property type="term" value="F:metal ion binding"/>
    <property type="evidence" value="ECO:0007669"/>
    <property type="project" value="InterPro"/>
</dbReference>
<dbReference type="EMBL" id="CVRI01000064">
    <property type="protein sequence ID" value="CRL05318.1"/>
    <property type="molecule type" value="Genomic_DNA"/>
</dbReference>